<organism evidence="2 3">
    <name type="scientific">Alkalibacterium gilvum</name>
    <dbReference type="NCBI Taxonomy" id="1130080"/>
    <lineage>
        <taxon>Bacteria</taxon>
        <taxon>Bacillati</taxon>
        <taxon>Bacillota</taxon>
        <taxon>Bacilli</taxon>
        <taxon>Lactobacillales</taxon>
        <taxon>Carnobacteriaceae</taxon>
        <taxon>Alkalibacterium</taxon>
    </lineage>
</organism>
<keyword evidence="1" id="KW-1133">Transmembrane helix</keyword>
<gene>
    <name evidence="2" type="ORF">SAMN04488113_14613</name>
</gene>
<evidence type="ECO:0000256" key="1">
    <source>
        <dbReference type="SAM" id="Phobius"/>
    </source>
</evidence>
<protein>
    <submittedName>
        <fullName evidence="2">Uncharacterized protein</fullName>
    </submittedName>
</protein>
<reference evidence="3" key="1">
    <citation type="submission" date="2016-10" db="EMBL/GenBank/DDBJ databases">
        <authorList>
            <person name="Varghese N."/>
            <person name="Submissions S."/>
        </authorList>
    </citation>
    <scope>NUCLEOTIDE SEQUENCE [LARGE SCALE GENOMIC DNA]</scope>
    <source>
        <strain evidence="3">DSM 25751</strain>
    </source>
</reference>
<keyword evidence="3" id="KW-1185">Reference proteome</keyword>
<feature type="transmembrane region" description="Helical" evidence="1">
    <location>
        <begin position="12"/>
        <end position="36"/>
    </location>
</feature>
<dbReference type="EMBL" id="FNYW01000046">
    <property type="protein sequence ID" value="SEJ00202.1"/>
    <property type="molecule type" value="Genomic_DNA"/>
</dbReference>
<accession>A0A1H6VIN3</accession>
<proteinExistence type="predicted"/>
<name>A0A1H6VIN3_9LACT</name>
<dbReference type="RefSeq" id="WP_091636415.1">
    <property type="nucleotide sequence ID" value="NZ_FNYW01000046.1"/>
</dbReference>
<evidence type="ECO:0000313" key="2">
    <source>
        <dbReference type="EMBL" id="SEJ00202.1"/>
    </source>
</evidence>
<dbReference type="AlphaFoldDB" id="A0A1H6VIN3"/>
<feature type="transmembrane region" description="Helical" evidence="1">
    <location>
        <begin position="71"/>
        <end position="88"/>
    </location>
</feature>
<evidence type="ECO:0000313" key="3">
    <source>
        <dbReference type="Proteomes" id="UP000198564"/>
    </source>
</evidence>
<keyword evidence="1" id="KW-0812">Transmembrane</keyword>
<dbReference type="STRING" id="1130080.SAMN04488113_14613"/>
<sequence length="142" mass="16391">MNDTAKAVLKKLTWILITFIFLEAILLMALEAMFILSEYKLDITGDLVIQEISAMFQKLPTIIQSYWQEKNPFFILGTAAIFIYSLVLHKGKSKKEGWDTENKNAYHGSARWGTSTDIFDKKNFQKQSKRGIQSEFMKSVKQ</sequence>
<dbReference type="Proteomes" id="UP000198564">
    <property type="component" value="Unassembled WGS sequence"/>
</dbReference>
<dbReference type="OrthoDB" id="2166717at2"/>
<keyword evidence="1" id="KW-0472">Membrane</keyword>